<keyword evidence="2" id="KW-0472">Membrane</keyword>
<organism evidence="7 8">
    <name type="scientific">Postia placenta MAD-698-R-SB12</name>
    <dbReference type="NCBI Taxonomy" id="670580"/>
    <lineage>
        <taxon>Eukaryota</taxon>
        <taxon>Fungi</taxon>
        <taxon>Dikarya</taxon>
        <taxon>Basidiomycota</taxon>
        <taxon>Agaricomycotina</taxon>
        <taxon>Agaricomycetes</taxon>
        <taxon>Polyporales</taxon>
        <taxon>Adustoporiaceae</taxon>
        <taxon>Rhodonia</taxon>
    </lineage>
</organism>
<dbReference type="RefSeq" id="XP_024335545.1">
    <property type="nucleotide sequence ID" value="XM_024486508.1"/>
</dbReference>
<dbReference type="GO" id="GO:0006886">
    <property type="term" value="P:intracellular protein transport"/>
    <property type="evidence" value="ECO:0007669"/>
    <property type="project" value="UniProtKB-UniRule"/>
</dbReference>
<dbReference type="PANTHER" id="PTHR12894">
    <property type="entry name" value="CNH DOMAIN CONTAINING"/>
    <property type="match status" value="1"/>
</dbReference>
<dbReference type="InterPro" id="IPR000547">
    <property type="entry name" value="Clathrin_H-chain/VPS_repeat"/>
</dbReference>
<dbReference type="EMBL" id="KZ110603">
    <property type="protein sequence ID" value="OSX58751.1"/>
    <property type="molecule type" value="Genomic_DNA"/>
</dbReference>
<keyword evidence="8" id="KW-1185">Reference proteome</keyword>
<dbReference type="PANTHER" id="PTHR12894:SF49">
    <property type="entry name" value="VAM6_VPS39-LIKE PROTEIN"/>
    <property type="match status" value="1"/>
</dbReference>
<dbReference type="Proteomes" id="UP000194127">
    <property type="component" value="Unassembled WGS sequence"/>
</dbReference>
<evidence type="ECO:0000313" key="7">
    <source>
        <dbReference type="EMBL" id="OSX58751.1"/>
    </source>
</evidence>
<evidence type="ECO:0000256" key="4">
    <source>
        <dbReference type="PROSITE-ProRule" id="PRU01006"/>
    </source>
</evidence>
<evidence type="ECO:0000259" key="6">
    <source>
        <dbReference type="PROSITE" id="PS50219"/>
    </source>
</evidence>
<dbReference type="InterPro" id="IPR032914">
    <property type="entry name" value="Vam6/VPS39/TRAP1"/>
</dbReference>
<dbReference type="Pfam" id="PF10367">
    <property type="entry name" value="zf-Vps39_C"/>
    <property type="match status" value="1"/>
</dbReference>
<dbReference type="Pfam" id="PF00780">
    <property type="entry name" value="CNH"/>
    <property type="match status" value="1"/>
</dbReference>
<protein>
    <recommendedName>
        <fullName evidence="6">CNH domain-containing protein</fullName>
    </recommendedName>
</protein>
<dbReference type="Pfam" id="PF10366">
    <property type="entry name" value="Vps39_1"/>
    <property type="match status" value="1"/>
</dbReference>
<reference evidence="7 8" key="1">
    <citation type="submission" date="2017-04" db="EMBL/GenBank/DDBJ databases">
        <title>Genome Sequence of the Model Brown-Rot Fungus Postia placenta SB12.</title>
        <authorList>
            <consortium name="DOE Joint Genome Institute"/>
            <person name="Gaskell J."/>
            <person name="Kersten P."/>
            <person name="Larrondo L.F."/>
            <person name="Canessa P."/>
            <person name="Martinez D."/>
            <person name="Hibbett D."/>
            <person name="Schmoll M."/>
            <person name="Kubicek C.P."/>
            <person name="Martinez A.T."/>
            <person name="Yadav J."/>
            <person name="Master E."/>
            <person name="Magnuson J.K."/>
            <person name="James T."/>
            <person name="Yaver D."/>
            <person name="Berka R."/>
            <person name="Labutti K."/>
            <person name="Lipzen A."/>
            <person name="Aerts A."/>
            <person name="Barry K."/>
            <person name="Henrissat B."/>
            <person name="Blanchette R."/>
            <person name="Grigoriev I."/>
            <person name="Cullen D."/>
        </authorList>
    </citation>
    <scope>NUCLEOTIDE SEQUENCE [LARGE SCALE GENOMIC DNA]</scope>
    <source>
        <strain evidence="7 8">MAD-698-R-SB12</strain>
    </source>
</reference>
<dbReference type="InterPro" id="IPR019452">
    <property type="entry name" value="VPS39/TGF_beta_rcpt-assoc_1"/>
</dbReference>
<dbReference type="STRING" id="670580.A0A1X6MQS4"/>
<dbReference type="PROSITE" id="PS50219">
    <property type="entry name" value="CNH"/>
    <property type="match status" value="1"/>
</dbReference>
<feature type="repeat" description="CHCR" evidence="4">
    <location>
        <begin position="755"/>
        <end position="917"/>
    </location>
</feature>
<comment type="subcellular location">
    <subcellularLocation>
        <location evidence="1">Endomembrane system</location>
        <topology evidence="1">Peripheral membrane protein</topology>
    </subcellularLocation>
</comment>
<dbReference type="GO" id="GO:0012505">
    <property type="term" value="C:endomembrane system"/>
    <property type="evidence" value="ECO:0007669"/>
    <property type="project" value="UniProtKB-SubCell"/>
</dbReference>
<evidence type="ECO:0000256" key="5">
    <source>
        <dbReference type="SAM" id="MobiDB-lite"/>
    </source>
</evidence>
<feature type="region of interest" description="Disordered" evidence="5">
    <location>
        <begin position="503"/>
        <end position="537"/>
    </location>
</feature>
<proteinExistence type="inferred from homology"/>
<dbReference type="GO" id="GO:0006914">
    <property type="term" value="P:autophagy"/>
    <property type="evidence" value="ECO:0007669"/>
    <property type="project" value="TreeGrafter"/>
</dbReference>
<name>A0A1X6MQS4_9APHY</name>
<dbReference type="PROSITE" id="PS50236">
    <property type="entry name" value="CHCR"/>
    <property type="match status" value="1"/>
</dbReference>
<evidence type="ECO:0000256" key="1">
    <source>
        <dbReference type="ARBA" id="ARBA00004184"/>
    </source>
</evidence>
<dbReference type="GeneID" id="36331457"/>
<dbReference type="GO" id="GO:0034058">
    <property type="term" value="P:endosomal vesicle fusion"/>
    <property type="evidence" value="ECO:0007669"/>
    <property type="project" value="TreeGrafter"/>
</dbReference>
<comment type="similarity">
    <text evidence="3">Belongs to the VAM6/VPS39 family.</text>
</comment>
<dbReference type="InterPro" id="IPR019453">
    <property type="entry name" value="VPS39/TGFA1_Znf"/>
</dbReference>
<sequence length="1044" mass="115580">MAPFLPPSPVLNGFKERAESIHSSGDRLYIGTATGSLSVYELNVSGLVVDAGEPQATLVDTRKALSRRAIEQLGFIKDVNSLVVLADSIVTLYPLPTFASPTPLAKTKGALAFGTFTGTVYGESDAKSRPSLDGELNKAKDVPVIVTHLAVGCKRKIVLYSWRDGEPQEVKETTLTHSPRAISFLGPDTIYFGYSLSDYALFSLKTSSMTELTLPVPTATSGSAIGNMGMGALSGLGGYMTLGLGSKAKPCVVSIDEKEALVAKDSDGIFVGSEAKPTREVTVDWPAPPEDLAFVKPYIFTIFPSGTVPIVQPDNSSTSTSSPPTFISSPVVEIRSSLSLTPVQTLPFPPPPDDTPSPPIQHTVRLLTASSAGQGSLFVVTTPSEKATAAAVGSAIWQFQMRPWSEQVDELVEVGSYAEALALLDTVDVAVLPDKERRKRQVRALHAVSQFIARQYDDAINTFIELDINPAKVVALYPESIAGRLSVPQDEWISLFGGPAKVAESKPSSVHKGNEQEEGPSAAAEVPPRQPSPKDSIAGVLKTGLENIIAPAAAKDDETASVIGRRKERPKKDEFHKSVETLMRYLSDRRPKIDGALRALSITSAQSHQMPNLSAASREELFGLPDAPLSALTPEELVRFAQIVDTALFKSYLLVRPGLLGPLCRLPNWCEVSEVEEVLRAREKFSELIFLYNGQKMHGEALHLLRELSEKESDLRDKLMPSVSYLQRLGQENMEQIFDSSRWILEQDSEIGIEIFTSEEVELPRQPVAKYLEGIDPSICARFLEFLIDERGEESQLFHDWLAELYLRMTMTAKKEGDEGTAETQSHMYARLLHFVDTTDHYNTHRLYALLPSEDLYEAKAILLGRLGRHDNALEIYVYRLHDYLHAEEYCKRVYQPHSDTSNVFLTLLRIYLRPTVTPTTDLLKPALGLISRHSPRLDQNETLQLLPPLVTAQDVQAFLREALRPPIFDTRVRREVVKAHKEDLELRLMYLQTKRVKVTDSRICPQCHKRIGHSVIAVHTPRGEVTHYQCREAFSRKLKETRS</sequence>
<evidence type="ECO:0000256" key="3">
    <source>
        <dbReference type="ARBA" id="ARBA00038201"/>
    </source>
</evidence>
<dbReference type="OrthoDB" id="5325112at2759"/>
<evidence type="ECO:0000313" key="8">
    <source>
        <dbReference type="Proteomes" id="UP000194127"/>
    </source>
</evidence>
<dbReference type="InterPro" id="IPR001180">
    <property type="entry name" value="CNH_dom"/>
</dbReference>
<evidence type="ECO:0000256" key="2">
    <source>
        <dbReference type="ARBA" id="ARBA00023136"/>
    </source>
</evidence>
<dbReference type="GO" id="GO:0000329">
    <property type="term" value="C:fungal-type vacuole membrane"/>
    <property type="evidence" value="ECO:0007669"/>
    <property type="project" value="TreeGrafter"/>
</dbReference>
<accession>A0A1X6MQS4</accession>
<gene>
    <name evidence="7" type="ORF">POSPLADRAFT_1151232</name>
</gene>
<feature type="domain" description="CNH" evidence="6">
    <location>
        <begin position="15"/>
        <end position="342"/>
    </location>
</feature>
<dbReference type="AlphaFoldDB" id="A0A1X6MQS4"/>